<feature type="compositionally biased region" description="Basic and acidic residues" evidence="1">
    <location>
        <begin position="7"/>
        <end position="16"/>
    </location>
</feature>
<accession>A0A9W9EGR6</accession>
<reference evidence="2" key="1">
    <citation type="submission" date="2022-11" db="EMBL/GenBank/DDBJ databases">
        <authorList>
            <person name="Petersen C."/>
        </authorList>
    </citation>
    <scope>NUCLEOTIDE SEQUENCE</scope>
    <source>
        <strain evidence="2">IBT 34128</strain>
    </source>
</reference>
<proteinExistence type="predicted"/>
<comment type="caution">
    <text evidence="2">The sequence shown here is derived from an EMBL/GenBank/DDBJ whole genome shotgun (WGS) entry which is preliminary data.</text>
</comment>
<evidence type="ECO:0000256" key="1">
    <source>
        <dbReference type="SAM" id="MobiDB-lite"/>
    </source>
</evidence>
<gene>
    <name evidence="2" type="ORF">NUU61_009777</name>
</gene>
<feature type="region of interest" description="Disordered" evidence="1">
    <location>
        <begin position="1"/>
        <end position="28"/>
    </location>
</feature>
<protein>
    <submittedName>
        <fullName evidence="2">Uncharacterized protein</fullName>
    </submittedName>
</protein>
<name>A0A9W9EGR6_9EURO</name>
<reference evidence="2" key="2">
    <citation type="journal article" date="2023" name="IMA Fungus">
        <title>Comparative genomic study of the Penicillium genus elucidates a diverse pangenome and 15 lateral gene transfer events.</title>
        <authorList>
            <person name="Petersen C."/>
            <person name="Sorensen T."/>
            <person name="Nielsen M.R."/>
            <person name="Sondergaard T.E."/>
            <person name="Sorensen J.L."/>
            <person name="Fitzpatrick D.A."/>
            <person name="Frisvad J.C."/>
            <person name="Nielsen K.L."/>
        </authorList>
    </citation>
    <scope>NUCLEOTIDE SEQUENCE</scope>
    <source>
        <strain evidence="2">IBT 34128</strain>
    </source>
</reference>
<evidence type="ECO:0000313" key="3">
    <source>
        <dbReference type="Proteomes" id="UP001141434"/>
    </source>
</evidence>
<dbReference type="AlphaFoldDB" id="A0A9W9EGR6"/>
<dbReference type="RefSeq" id="XP_056506800.1">
    <property type="nucleotide sequence ID" value="XM_056660302.1"/>
</dbReference>
<keyword evidence="3" id="KW-1185">Reference proteome</keyword>
<dbReference type="Proteomes" id="UP001141434">
    <property type="component" value="Unassembled WGS sequence"/>
</dbReference>
<dbReference type="EMBL" id="JAPMSZ010000012">
    <property type="protein sequence ID" value="KAJ5081513.1"/>
    <property type="molecule type" value="Genomic_DNA"/>
</dbReference>
<sequence>MSVNEGADFKIEDGDHGTGLPAAPSGSGQTLHLAGCIVANEAKGQEEYAQMREDFTAFFENNPIHEL</sequence>
<dbReference type="GeneID" id="81399471"/>
<organism evidence="2 3">
    <name type="scientific">Penicillium alfredii</name>
    <dbReference type="NCBI Taxonomy" id="1506179"/>
    <lineage>
        <taxon>Eukaryota</taxon>
        <taxon>Fungi</taxon>
        <taxon>Dikarya</taxon>
        <taxon>Ascomycota</taxon>
        <taxon>Pezizomycotina</taxon>
        <taxon>Eurotiomycetes</taxon>
        <taxon>Eurotiomycetidae</taxon>
        <taxon>Eurotiales</taxon>
        <taxon>Aspergillaceae</taxon>
        <taxon>Penicillium</taxon>
    </lineage>
</organism>
<evidence type="ECO:0000313" key="2">
    <source>
        <dbReference type="EMBL" id="KAJ5081513.1"/>
    </source>
</evidence>